<dbReference type="OrthoDB" id="119884at2759"/>
<dbReference type="EMBL" id="BSXT01000841">
    <property type="protein sequence ID" value="GMF34969.1"/>
    <property type="molecule type" value="Genomic_DNA"/>
</dbReference>
<accession>A0A9W6XB38</accession>
<dbReference type="Proteomes" id="UP001165121">
    <property type="component" value="Unassembled WGS sequence"/>
</dbReference>
<comment type="caution">
    <text evidence="1">The sequence shown here is derived from an EMBL/GenBank/DDBJ whole genome shotgun (WGS) entry which is preliminary data.</text>
</comment>
<gene>
    <name evidence="1" type="ORF">Pfra01_000913300</name>
</gene>
<proteinExistence type="predicted"/>
<protein>
    <submittedName>
        <fullName evidence="1">Unnamed protein product</fullName>
    </submittedName>
</protein>
<evidence type="ECO:0000313" key="2">
    <source>
        <dbReference type="Proteomes" id="UP001165121"/>
    </source>
</evidence>
<keyword evidence="2" id="KW-1185">Reference proteome</keyword>
<name>A0A9W6XB38_9STRA</name>
<evidence type="ECO:0000313" key="1">
    <source>
        <dbReference type="EMBL" id="GMF34969.1"/>
    </source>
</evidence>
<reference evidence="1" key="1">
    <citation type="submission" date="2023-04" db="EMBL/GenBank/DDBJ databases">
        <title>Phytophthora fragariaefolia NBRC 109709.</title>
        <authorList>
            <person name="Ichikawa N."/>
            <person name="Sato H."/>
            <person name="Tonouchi N."/>
        </authorList>
    </citation>
    <scope>NUCLEOTIDE SEQUENCE</scope>
    <source>
        <strain evidence="1">NBRC 109709</strain>
    </source>
</reference>
<dbReference type="AlphaFoldDB" id="A0A9W6XB38"/>
<organism evidence="1 2">
    <name type="scientific">Phytophthora fragariaefolia</name>
    <dbReference type="NCBI Taxonomy" id="1490495"/>
    <lineage>
        <taxon>Eukaryota</taxon>
        <taxon>Sar</taxon>
        <taxon>Stramenopiles</taxon>
        <taxon>Oomycota</taxon>
        <taxon>Peronosporomycetes</taxon>
        <taxon>Peronosporales</taxon>
        <taxon>Peronosporaceae</taxon>
        <taxon>Phytophthora</taxon>
    </lineage>
</organism>
<sequence>MVLVSNERKCIKLDSCARYTVAGTEWMQYGERISRDAPVDFVEGIGGFMLDVIGVWHFAFRSVFNELIEKDACIVSGCTSEFLVGADLIKVHGAIMDFYNSEGRYREVDRSVVIPFITYDEKGNARIAAVRRVRKTELEGHIMMPIEVLVPATDGER</sequence>